<keyword evidence="2" id="KW-1133">Transmembrane helix</keyword>
<dbReference type="Pfam" id="PF08447">
    <property type="entry name" value="PAS_3"/>
    <property type="match status" value="1"/>
</dbReference>
<keyword evidence="2" id="KW-0472">Membrane</keyword>
<dbReference type="PANTHER" id="PTHR44757:SF2">
    <property type="entry name" value="BIOFILM ARCHITECTURE MAINTENANCE PROTEIN MBAA"/>
    <property type="match status" value="1"/>
</dbReference>
<sequence>MKKLLAFCEENGYLFLAGNFIGFLGMTYFSLDNDFLPFFISSAMVMLSSLALFLFVKSSRHKYRFLTTQIFALRNGDEVDFQHLHKDVADDVEFMKKELDAIMELLKNMLTEGFDKQDVLENKQMTLSEKIKELTLLYEKEKFENKDKEWVASHLNEFSNLVLDGLDEENFEDALMRKICKTLDLNQGAFYLVKEDHIECKSVYAYGKKKWINTVYGLSEGLLGQCYLEAEPIFMTDVPDDYVNITSGLGEALPRCIVIMPCLHRGKVIALMEFASFRILDNAQMLFLKRLSDQIGGSLAYTKQNLKNRLLLRESQESHEKLKAQEEELRQSYEEVTATHEEILSQKLEIQSISNELTARMKLLDKVMLITESDLYGNITYANQRFLEVTGYQKEECIGKPHNILRHPSNPKSLFEKMWKTIKSGKVFTGQFPNKKKNGETYWVDAMIAPVFDAEDRIIKYINVRYDITEKVKLKDLINNHETL</sequence>
<dbReference type="Proteomes" id="UP001185092">
    <property type="component" value="Unassembled WGS sequence"/>
</dbReference>
<evidence type="ECO:0000259" key="3">
    <source>
        <dbReference type="PROSITE" id="PS50112"/>
    </source>
</evidence>
<feature type="coiled-coil region" evidence="1">
    <location>
        <begin position="308"/>
        <end position="342"/>
    </location>
</feature>
<accession>A0AAE3XRZ4</accession>
<dbReference type="InterPro" id="IPR035965">
    <property type="entry name" value="PAS-like_dom_sf"/>
</dbReference>
<dbReference type="RefSeq" id="WP_309942282.1">
    <property type="nucleotide sequence ID" value="NZ_AP025306.1"/>
</dbReference>
<protein>
    <submittedName>
        <fullName evidence="5">Methyl-accepting chemotaxis protein</fullName>
    </submittedName>
</protein>
<evidence type="ECO:0000256" key="2">
    <source>
        <dbReference type="SAM" id="Phobius"/>
    </source>
</evidence>
<evidence type="ECO:0000313" key="6">
    <source>
        <dbReference type="Proteomes" id="UP001185092"/>
    </source>
</evidence>
<evidence type="ECO:0000313" key="5">
    <source>
        <dbReference type="EMBL" id="MDR6241475.1"/>
    </source>
</evidence>
<dbReference type="InterPro" id="IPR001610">
    <property type="entry name" value="PAC"/>
</dbReference>
<dbReference type="SUPFAM" id="SSF55781">
    <property type="entry name" value="GAF domain-like"/>
    <property type="match status" value="1"/>
</dbReference>
<proteinExistence type="predicted"/>
<reference evidence="5" key="1">
    <citation type="submission" date="2023-07" db="EMBL/GenBank/DDBJ databases">
        <title>Genomic Encyclopedia of Type Strains, Phase IV (KMG-IV): sequencing the most valuable type-strain genomes for metagenomic binning, comparative biology and taxonomic classification.</title>
        <authorList>
            <person name="Goeker M."/>
        </authorList>
    </citation>
    <scope>NUCLEOTIDE SEQUENCE</scope>
    <source>
        <strain evidence="5">DSM 26174</strain>
    </source>
</reference>
<dbReference type="SMART" id="SM00086">
    <property type="entry name" value="PAC"/>
    <property type="match status" value="1"/>
</dbReference>
<evidence type="ECO:0000256" key="1">
    <source>
        <dbReference type="SAM" id="Coils"/>
    </source>
</evidence>
<dbReference type="AlphaFoldDB" id="A0AAE3XRZ4"/>
<evidence type="ECO:0000259" key="4">
    <source>
        <dbReference type="PROSITE" id="PS50113"/>
    </source>
</evidence>
<dbReference type="NCBIfam" id="TIGR00229">
    <property type="entry name" value="sensory_box"/>
    <property type="match status" value="1"/>
</dbReference>
<feature type="domain" description="PAS" evidence="3">
    <location>
        <begin position="374"/>
        <end position="425"/>
    </location>
</feature>
<dbReference type="InterPro" id="IPR029016">
    <property type="entry name" value="GAF-like_dom_sf"/>
</dbReference>
<organism evidence="5 6">
    <name type="scientific">Aureibacter tunicatorum</name>
    <dbReference type="NCBI Taxonomy" id="866807"/>
    <lineage>
        <taxon>Bacteria</taxon>
        <taxon>Pseudomonadati</taxon>
        <taxon>Bacteroidota</taxon>
        <taxon>Cytophagia</taxon>
        <taxon>Cytophagales</taxon>
        <taxon>Persicobacteraceae</taxon>
        <taxon>Aureibacter</taxon>
    </lineage>
</organism>
<keyword evidence="6" id="KW-1185">Reference proteome</keyword>
<dbReference type="EMBL" id="JAVDQD010000008">
    <property type="protein sequence ID" value="MDR6241475.1"/>
    <property type="molecule type" value="Genomic_DNA"/>
</dbReference>
<dbReference type="Gene3D" id="3.30.450.20">
    <property type="entry name" value="PAS domain"/>
    <property type="match status" value="1"/>
</dbReference>
<name>A0AAE3XRZ4_9BACT</name>
<keyword evidence="1" id="KW-0175">Coiled coil</keyword>
<feature type="transmembrane region" description="Helical" evidence="2">
    <location>
        <begin position="35"/>
        <end position="56"/>
    </location>
</feature>
<dbReference type="InterPro" id="IPR000014">
    <property type="entry name" value="PAS"/>
</dbReference>
<feature type="domain" description="PAC" evidence="4">
    <location>
        <begin position="428"/>
        <end position="480"/>
    </location>
</feature>
<dbReference type="PROSITE" id="PS50112">
    <property type="entry name" value="PAS"/>
    <property type="match status" value="1"/>
</dbReference>
<keyword evidence="2" id="KW-0812">Transmembrane</keyword>
<comment type="caution">
    <text evidence="5">The sequence shown here is derived from an EMBL/GenBank/DDBJ whole genome shotgun (WGS) entry which is preliminary data.</text>
</comment>
<dbReference type="InterPro" id="IPR052155">
    <property type="entry name" value="Biofilm_reg_signaling"/>
</dbReference>
<dbReference type="Gene3D" id="3.30.450.40">
    <property type="match status" value="1"/>
</dbReference>
<dbReference type="Pfam" id="PF13185">
    <property type="entry name" value="GAF_2"/>
    <property type="match status" value="1"/>
</dbReference>
<dbReference type="PANTHER" id="PTHR44757">
    <property type="entry name" value="DIGUANYLATE CYCLASE DGCP"/>
    <property type="match status" value="1"/>
</dbReference>
<gene>
    <name evidence="5" type="ORF">HNQ88_004562</name>
</gene>
<feature type="transmembrane region" description="Helical" evidence="2">
    <location>
        <begin position="12"/>
        <end position="29"/>
    </location>
</feature>
<dbReference type="PROSITE" id="PS50113">
    <property type="entry name" value="PAC"/>
    <property type="match status" value="1"/>
</dbReference>
<dbReference type="InterPro" id="IPR013655">
    <property type="entry name" value="PAS_fold_3"/>
</dbReference>
<dbReference type="CDD" id="cd00130">
    <property type="entry name" value="PAS"/>
    <property type="match status" value="1"/>
</dbReference>
<dbReference type="InterPro" id="IPR003018">
    <property type="entry name" value="GAF"/>
</dbReference>
<dbReference type="SUPFAM" id="SSF55785">
    <property type="entry name" value="PYP-like sensor domain (PAS domain)"/>
    <property type="match status" value="1"/>
</dbReference>
<dbReference type="InterPro" id="IPR000700">
    <property type="entry name" value="PAS-assoc_C"/>
</dbReference>